<dbReference type="AlphaFoldDB" id="A0A9C7PW39"/>
<sequence length="268" mass="31827">MLWCRNFAVRAGGVGGVWKVSNAVNPSRLERLEKNERVRRAGWELYDSKLPKELRAQLMPSSDKEVRSFVEMRIREMILNGDFENLKGKGKPFNYSDSSVRDGTFDLAMKMLKNNDLKPPWIELMQEIDKEKKAIRQFLRLQWLNYLVASRTFVDQDISLNNTGIWCKQEEYLKQQIMQLNRKIDDFNLQKPERMDFIFRLRLRWTEEVKRAQLPLSQEECEWVKSKQMENSSKPSLCEKSEEISQVSNSNERRSSISHLRRLVALFW</sequence>
<protein>
    <recommendedName>
        <fullName evidence="1">DnaJ homologue subfamily C member 28 conserved domain-containing protein</fullName>
    </recommendedName>
</protein>
<keyword evidence="3" id="KW-1185">Reference proteome</keyword>
<gene>
    <name evidence="2" type="ORF">GpartN1_g3265.t1</name>
</gene>
<evidence type="ECO:0000259" key="1">
    <source>
        <dbReference type="Pfam" id="PF09350"/>
    </source>
</evidence>
<reference evidence="2" key="2">
    <citation type="submission" date="2022-01" db="EMBL/GenBank/DDBJ databases">
        <authorList>
            <person name="Hirooka S."/>
            <person name="Miyagishima S.Y."/>
        </authorList>
    </citation>
    <scope>NUCLEOTIDE SEQUENCE</scope>
    <source>
        <strain evidence="2">NBRC 102759</strain>
    </source>
</reference>
<dbReference type="InterPro" id="IPR052573">
    <property type="entry name" value="DnaJ_C_subfamily_28"/>
</dbReference>
<dbReference type="PANTHER" id="PTHR39158:SF1">
    <property type="entry name" value="DNAJ HOMOLOG SUBFAMILY C MEMBER 28"/>
    <property type="match status" value="1"/>
</dbReference>
<dbReference type="Pfam" id="PF09350">
    <property type="entry name" value="DJC28_CD"/>
    <property type="match status" value="1"/>
</dbReference>
<evidence type="ECO:0000313" key="2">
    <source>
        <dbReference type="EMBL" id="GJQ11474.1"/>
    </source>
</evidence>
<proteinExistence type="predicted"/>
<comment type="caution">
    <text evidence="2">The sequence shown here is derived from an EMBL/GenBank/DDBJ whole genome shotgun (WGS) entry which is preliminary data.</text>
</comment>
<dbReference type="InterPro" id="IPR018961">
    <property type="entry name" value="DnaJ_homolog_subfam-C_membr-28"/>
</dbReference>
<dbReference type="PANTHER" id="PTHR39158">
    <property type="entry name" value="OS08G0560600 PROTEIN"/>
    <property type="match status" value="1"/>
</dbReference>
<accession>A0A9C7PW39</accession>
<dbReference type="EMBL" id="BQMJ01000024">
    <property type="protein sequence ID" value="GJQ11474.1"/>
    <property type="molecule type" value="Genomic_DNA"/>
</dbReference>
<organism evidence="2 3">
    <name type="scientific">Galdieria partita</name>
    <dbReference type="NCBI Taxonomy" id="83374"/>
    <lineage>
        <taxon>Eukaryota</taxon>
        <taxon>Rhodophyta</taxon>
        <taxon>Bangiophyceae</taxon>
        <taxon>Galdieriales</taxon>
        <taxon>Galdieriaceae</taxon>
        <taxon>Galdieria</taxon>
    </lineage>
</organism>
<dbReference type="OrthoDB" id="1922282at2759"/>
<reference evidence="2" key="1">
    <citation type="journal article" date="2022" name="Proc. Natl. Acad. Sci. U.S.A.">
        <title>Life cycle and functional genomics of the unicellular red alga Galdieria for elucidating algal and plant evolution and industrial use.</title>
        <authorList>
            <person name="Hirooka S."/>
            <person name="Itabashi T."/>
            <person name="Ichinose T.M."/>
            <person name="Onuma R."/>
            <person name="Fujiwara T."/>
            <person name="Yamashita S."/>
            <person name="Jong L.W."/>
            <person name="Tomita R."/>
            <person name="Iwane A.H."/>
            <person name="Miyagishima S.Y."/>
        </authorList>
    </citation>
    <scope>NUCLEOTIDE SEQUENCE</scope>
    <source>
        <strain evidence="2">NBRC 102759</strain>
    </source>
</reference>
<name>A0A9C7PW39_9RHOD</name>
<feature type="domain" description="DnaJ homologue subfamily C member 28 conserved" evidence="1">
    <location>
        <begin position="69"/>
        <end position="136"/>
    </location>
</feature>
<evidence type="ECO:0000313" key="3">
    <source>
        <dbReference type="Proteomes" id="UP001061958"/>
    </source>
</evidence>
<dbReference type="Proteomes" id="UP001061958">
    <property type="component" value="Unassembled WGS sequence"/>
</dbReference>